<evidence type="ECO:0000313" key="3">
    <source>
        <dbReference type="Proteomes" id="UP000000763"/>
    </source>
</evidence>
<feature type="region of interest" description="Disordered" evidence="1">
    <location>
        <begin position="36"/>
        <end position="106"/>
    </location>
</feature>
<dbReference type="Proteomes" id="UP000000763">
    <property type="component" value="Chromosome 6"/>
</dbReference>
<evidence type="ECO:0000256" key="1">
    <source>
        <dbReference type="SAM" id="MobiDB-lite"/>
    </source>
</evidence>
<organism evidence="2 3">
    <name type="scientific">Oryza sativa subsp. japonica</name>
    <name type="common">Rice</name>
    <dbReference type="NCBI Taxonomy" id="39947"/>
    <lineage>
        <taxon>Eukaryota</taxon>
        <taxon>Viridiplantae</taxon>
        <taxon>Streptophyta</taxon>
        <taxon>Embryophyta</taxon>
        <taxon>Tracheophyta</taxon>
        <taxon>Spermatophyta</taxon>
        <taxon>Magnoliopsida</taxon>
        <taxon>Liliopsida</taxon>
        <taxon>Poales</taxon>
        <taxon>Poaceae</taxon>
        <taxon>BOP clade</taxon>
        <taxon>Oryzoideae</taxon>
        <taxon>Oryzeae</taxon>
        <taxon>Oryzinae</taxon>
        <taxon>Oryza</taxon>
        <taxon>Oryza sativa</taxon>
    </lineage>
</organism>
<gene>
    <name evidence="2" type="primary">P0551A03.21</name>
</gene>
<proteinExistence type="predicted"/>
<accession>Q5Z6V2</accession>
<feature type="compositionally biased region" description="Gly residues" evidence="1">
    <location>
        <begin position="36"/>
        <end position="48"/>
    </location>
</feature>
<reference evidence="3" key="2">
    <citation type="journal article" date="2008" name="Nucleic Acids Res.">
        <title>The rice annotation project database (RAP-DB): 2008 update.</title>
        <authorList>
            <consortium name="The rice annotation project (RAP)"/>
        </authorList>
    </citation>
    <scope>GENOME REANNOTATION</scope>
    <source>
        <strain evidence="3">cv. Nipponbare</strain>
    </source>
</reference>
<reference evidence="3" key="1">
    <citation type="journal article" date="2005" name="Nature">
        <title>The map-based sequence of the rice genome.</title>
        <authorList>
            <consortium name="International rice genome sequencing project (IRGSP)"/>
            <person name="Matsumoto T."/>
            <person name="Wu J."/>
            <person name="Kanamori H."/>
            <person name="Katayose Y."/>
            <person name="Fujisawa M."/>
            <person name="Namiki N."/>
            <person name="Mizuno H."/>
            <person name="Yamamoto K."/>
            <person name="Antonio B.A."/>
            <person name="Baba T."/>
            <person name="Sakata K."/>
            <person name="Nagamura Y."/>
            <person name="Aoki H."/>
            <person name="Arikawa K."/>
            <person name="Arita K."/>
            <person name="Bito T."/>
            <person name="Chiden Y."/>
            <person name="Fujitsuka N."/>
            <person name="Fukunaka R."/>
            <person name="Hamada M."/>
            <person name="Harada C."/>
            <person name="Hayashi A."/>
            <person name="Hijishita S."/>
            <person name="Honda M."/>
            <person name="Hosokawa S."/>
            <person name="Ichikawa Y."/>
            <person name="Idonuma A."/>
            <person name="Iijima M."/>
            <person name="Ikeda M."/>
            <person name="Ikeno M."/>
            <person name="Ito K."/>
            <person name="Ito S."/>
            <person name="Ito T."/>
            <person name="Ito Y."/>
            <person name="Ito Y."/>
            <person name="Iwabuchi A."/>
            <person name="Kamiya K."/>
            <person name="Karasawa W."/>
            <person name="Kurita K."/>
            <person name="Katagiri S."/>
            <person name="Kikuta A."/>
            <person name="Kobayashi H."/>
            <person name="Kobayashi N."/>
            <person name="Machita K."/>
            <person name="Maehara T."/>
            <person name="Masukawa M."/>
            <person name="Mizubayashi T."/>
            <person name="Mukai Y."/>
            <person name="Nagasaki H."/>
            <person name="Nagata Y."/>
            <person name="Naito S."/>
            <person name="Nakashima M."/>
            <person name="Nakama Y."/>
            <person name="Nakamichi Y."/>
            <person name="Nakamura M."/>
            <person name="Meguro A."/>
            <person name="Negishi M."/>
            <person name="Ohta I."/>
            <person name="Ohta T."/>
            <person name="Okamoto M."/>
            <person name="Ono N."/>
            <person name="Saji S."/>
            <person name="Sakaguchi M."/>
            <person name="Sakai K."/>
            <person name="Shibata M."/>
            <person name="Shimokawa T."/>
            <person name="Song J."/>
            <person name="Takazaki Y."/>
            <person name="Terasawa K."/>
            <person name="Tsugane M."/>
            <person name="Tsuji K."/>
            <person name="Ueda S."/>
            <person name="Waki K."/>
            <person name="Yamagata H."/>
            <person name="Yamamoto M."/>
            <person name="Yamamoto S."/>
            <person name="Yamane H."/>
            <person name="Yoshiki S."/>
            <person name="Yoshihara R."/>
            <person name="Yukawa K."/>
            <person name="Zhong H."/>
            <person name="Yano M."/>
            <person name="Yuan Q."/>
            <person name="Ouyang S."/>
            <person name="Liu J."/>
            <person name="Jones K.M."/>
            <person name="Gansberger K."/>
            <person name="Moffat K."/>
            <person name="Hill J."/>
            <person name="Bera J."/>
            <person name="Fadrosh D."/>
            <person name="Jin S."/>
            <person name="Johri S."/>
            <person name="Kim M."/>
            <person name="Overton L."/>
            <person name="Reardon M."/>
            <person name="Tsitrin T."/>
            <person name="Vuong H."/>
            <person name="Weaver B."/>
            <person name="Ciecko A."/>
            <person name="Tallon L."/>
            <person name="Jackson J."/>
            <person name="Pai G."/>
            <person name="Aken S.V."/>
            <person name="Utterback T."/>
            <person name="Reidmuller S."/>
            <person name="Feldblyum T."/>
            <person name="Hsiao J."/>
            <person name="Zismann V."/>
            <person name="Iobst S."/>
            <person name="de Vazeille A.R."/>
            <person name="Buell C.R."/>
            <person name="Ying K."/>
            <person name="Li Y."/>
            <person name="Lu T."/>
            <person name="Huang Y."/>
            <person name="Zhao Q."/>
            <person name="Feng Q."/>
            <person name="Zhang L."/>
            <person name="Zhu J."/>
            <person name="Weng Q."/>
            <person name="Mu J."/>
            <person name="Lu Y."/>
            <person name="Fan D."/>
            <person name="Liu Y."/>
            <person name="Guan J."/>
            <person name="Zhang Y."/>
            <person name="Yu S."/>
            <person name="Liu X."/>
            <person name="Zhang Y."/>
            <person name="Hong G."/>
            <person name="Han B."/>
            <person name="Choisne N."/>
            <person name="Demange N."/>
            <person name="Orjeda G."/>
            <person name="Samain S."/>
            <person name="Cattolico L."/>
            <person name="Pelletier E."/>
            <person name="Couloux A."/>
            <person name="Segurens B."/>
            <person name="Wincker P."/>
            <person name="D'Hont A."/>
            <person name="Scarpelli C."/>
            <person name="Weissenbach J."/>
            <person name="Salanoubat M."/>
            <person name="Quetier F."/>
            <person name="Yu Y."/>
            <person name="Kim H.R."/>
            <person name="Rambo T."/>
            <person name="Currie J."/>
            <person name="Collura K."/>
            <person name="Luo M."/>
            <person name="Yang T."/>
            <person name="Ammiraju J.S.S."/>
            <person name="Engler F."/>
            <person name="Soderlund C."/>
            <person name="Wing R.A."/>
            <person name="Palmer L.E."/>
            <person name="de la Bastide M."/>
            <person name="Spiegel L."/>
            <person name="Nascimento L."/>
            <person name="Zutavern T."/>
            <person name="O'Shaughnessy A."/>
            <person name="Dike S."/>
            <person name="Dedhia N."/>
            <person name="Preston R."/>
            <person name="Balija V."/>
            <person name="McCombie W.R."/>
            <person name="Chow T."/>
            <person name="Chen H."/>
            <person name="Chung M."/>
            <person name="Chen C."/>
            <person name="Shaw J."/>
            <person name="Wu H."/>
            <person name="Hsiao K."/>
            <person name="Chao Y."/>
            <person name="Chu M."/>
            <person name="Cheng C."/>
            <person name="Hour A."/>
            <person name="Lee P."/>
            <person name="Lin S."/>
            <person name="Lin Y."/>
            <person name="Liou J."/>
            <person name="Liu S."/>
            <person name="Hsing Y."/>
            <person name="Raghuvanshi S."/>
            <person name="Mohanty A."/>
            <person name="Bharti A.K."/>
            <person name="Gaur A."/>
            <person name="Gupta V."/>
            <person name="Kumar D."/>
            <person name="Ravi V."/>
            <person name="Vij S."/>
            <person name="Kapur A."/>
            <person name="Khurana P."/>
            <person name="Khurana P."/>
            <person name="Khurana J.P."/>
            <person name="Tyagi A.K."/>
            <person name="Gaikwad K."/>
            <person name="Singh A."/>
            <person name="Dalal V."/>
            <person name="Srivastava S."/>
            <person name="Dixit A."/>
            <person name="Pal A.K."/>
            <person name="Ghazi I.A."/>
            <person name="Yadav M."/>
            <person name="Pandit A."/>
            <person name="Bhargava A."/>
            <person name="Sureshbabu K."/>
            <person name="Batra K."/>
            <person name="Sharma T.R."/>
            <person name="Mohapatra T."/>
            <person name="Singh N.K."/>
            <person name="Messing J."/>
            <person name="Nelson A.B."/>
            <person name="Fuks G."/>
            <person name="Kavchok S."/>
            <person name="Keizer G."/>
            <person name="Linton E."/>
            <person name="Llaca V."/>
            <person name="Song R."/>
            <person name="Tanyolac B."/>
            <person name="Young S."/>
            <person name="Ho-Il K."/>
            <person name="Hahn J.H."/>
            <person name="Sangsakoo G."/>
            <person name="Vanavichit A."/>
            <person name="de Mattos Luiz.A.T."/>
            <person name="Zimmer P.D."/>
            <person name="Malone G."/>
            <person name="Dellagostin O."/>
            <person name="de Oliveira A.C."/>
            <person name="Bevan M."/>
            <person name="Bancroft I."/>
            <person name="Minx P."/>
            <person name="Cordum H."/>
            <person name="Wilson R."/>
            <person name="Cheng Z."/>
            <person name="Jin W."/>
            <person name="Jiang J."/>
            <person name="Leong S.A."/>
            <person name="Iwama H."/>
            <person name="Gojobori T."/>
            <person name="Itoh T."/>
            <person name="Niimura Y."/>
            <person name="Fujii Y."/>
            <person name="Habara T."/>
            <person name="Sakai H."/>
            <person name="Sato Y."/>
            <person name="Wilson G."/>
            <person name="Kumar K."/>
            <person name="McCouch S."/>
            <person name="Juretic N."/>
            <person name="Hoen D."/>
            <person name="Wright S."/>
            <person name="Bruskiewich R."/>
            <person name="Bureau T."/>
            <person name="Miyao A."/>
            <person name="Hirochika H."/>
            <person name="Nishikawa T."/>
            <person name="Kadowaki K."/>
            <person name="Sugiura M."/>
            <person name="Burr B."/>
            <person name="Sasaki T."/>
        </authorList>
    </citation>
    <scope>NUCLEOTIDE SEQUENCE [LARGE SCALE GENOMIC DNA]</scope>
    <source>
        <strain evidence="3">cv. Nipponbare</strain>
    </source>
</reference>
<feature type="compositionally biased region" description="Gly residues" evidence="1">
    <location>
        <begin position="86"/>
        <end position="96"/>
    </location>
</feature>
<name>Q5Z6V2_ORYSJ</name>
<sequence>MGGGEAAGSVREGRGDRIWPSSHRCWWNCERGRRSGGGIHAGRGGGTGSAPPVAAAGGIPHARDRRSCPHPLPPLPEPVAASSRGEGMGGVGGRGSPWGEREGKEWWAGGKKRSGLEILNGREKGGEKKVRVFLYAGFLRELSL</sequence>
<dbReference type="EMBL" id="AP004818">
    <property type="protein sequence ID" value="BAD54317.1"/>
    <property type="molecule type" value="Genomic_DNA"/>
</dbReference>
<protein>
    <submittedName>
        <fullName evidence="2">Uncharacterized protein</fullName>
    </submittedName>
</protein>
<dbReference type="AlphaFoldDB" id="Q5Z6V2"/>
<evidence type="ECO:0000313" key="2">
    <source>
        <dbReference type="EMBL" id="BAD54317.1"/>
    </source>
</evidence>